<organism evidence="2 3">
    <name type="scientific">Durusdinium trenchii</name>
    <dbReference type="NCBI Taxonomy" id="1381693"/>
    <lineage>
        <taxon>Eukaryota</taxon>
        <taxon>Sar</taxon>
        <taxon>Alveolata</taxon>
        <taxon>Dinophyceae</taxon>
        <taxon>Suessiales</taxon>
        <taxon>Symbiodiniaceae</taxon>
        <taxon>Durusdinium</taxon>
    </lineage>
</organism>
<sequence length="65" mass="7906">KHMSLKRLLYLCHLRYSDRSLQQKQAARLQRRQKGQPKQWQGLWMRRSAPKSSGMVIRSQRLVWD</sequence>
<name>A0ABP0PY53_9DINO</name>
<gene>
    <name evidence="2" type="ORF">CCMP2556_LOCUS39531</name>
</gene>
<reference evidence="2 3" key="1">
    <citation type="submission" date="2024-02" db="EMBL/GenBank/DDBJ databases">
        <authorList>
            <person name="Chen Y."/>
            <person name="Shah S."/>
            <person name="Dougan E. K."/>
            <person name="Thang M."/>
            <person name="Chan C."/>
        </authorList>
    </citation>
    <scope>NUCLEOTIDE SEQUENCE [LARGE SCALE GENOMIC DNA]</scope>
</reference>
<feature type="non-terminal residue" evidence="2">
    <location>
        <position position="1"/>
    </location>
</feature>
<evidence type="ECO:0000256" key="1">
    <source>
        <dbReference type="SAM" id="MobiDB-lite"/>
    </source>
</evidence>
<keyword evidence="3" id="KW-1185">Reference proteome</keyword>
<evidence type="ECO:0000313" key="2">
    <source>
        <dbReference type="EMBL" id="CAK9080523.1"/>
    </source>
</evidence>
<accession>A0ABP0PY53</accession>
<dbReference type="Proteomes" id="UP001642484">
    <property type="component" value="Unassembled WGS sequence"/>
</dbReference>
<dbReference type="EMBL" id="CAXAMN010023743">
    <property type="protein sequence ID" value="CAK9080523.1"/>
    <property type="molecule type" value="Genomic_DNA"/>
</dbReference>
<feature type="region of interest" description="Disordered" evidence="1">
    <location>
        <begin position="25"/>
        <end position="44"/>
    </location>
</feature>
<proteinExistence type="predicted"/>
<evidence type="ECO:0000313" key="3">
    <source>
        <dbReference type="Proteomes" id="UP001642484"/>
    </source>
</evidence>
<protein>
    <submittedName>
        <fullName evidence="2">Uncharacterized protein</fullName>
    </submittedName>
</protein>
<comment type="caution">
    <text evidence="2">The sequence shown here is derived from an EMBL/GenBank/DDBJ whole genome shotgun (WGS) entry which is preliminary data.</text>
</comment>